<dbReference type="EMBL" id="LMWS01000031">
    <property type="protein sequence ID" value="KUN35707.1"/>
    <property type="molecule type" value="Genomic_DNA"/>
</dbReference>
<accession>A0A101QT85</accession>
<dbReference type="Proteomes" id="UP000053271">
    <property type="component" value="Unassembled WGS sequence"/>
</dbReference>
<evidence type="ECO:0000313" key="1">
    <source>
        <dbReference type="EMBL" id="KUN35707.1"/>
    </source>
</evidence>
<reference evidence="1 2" key="1">
    <citation type="submission" date="2015-10" db="EMBL/GenBank/DDBJ databases">
        <title>Draft genome sequence of Streptomyces longwoodensis DSM 41677, type strain for the species Streptomyces longwoodensis.</title>
        <authorList>
            <person name="Ruckert C."/>
            <person name="Winkler A."/>
            <person name="Kalinowski J."/>
            <person name="Kampfer P."/>
            <person name="Glaeser S."/>
        </authorList>
    </citation>
    <scope>NUCLEOTIDE SEQUENCE [LARGE SCALE GENOMIC DNA]</scope>
    <source>
        <strain evidence="1 2">DSM 41677</strain>
    </source>
</reference>
<organism evidence="1 2">
    <name type="scientific">Streptomyces longwoodensis</name>
    <dbReference type="NCBI Taxonomy" id="68231"/>
    <lineage>
        <taxon>Bacteria</taxon>
        <taxon>Bacillati</taxon>
        <taxon>Actinomycetota</taxon>
        <taxon>Actinomycetes</taxon>
        <taxon>Kitasatosporales</taxon>
        <taxon>Streptomycetaceae</taxon>
        <taxon>Streptomyces</taxon>
    </lineage>
</organism>
<evidence type="ECO:0008006" key="3">
    <source>
        <dbReference type="Google" id="ProtNLM"/>
    </source>
</evidence>
<comment type="caution">
    <text evidence="1">The sequence shown here is derived from an EMBL/GenBank/DDBJ whole genome shotgun (WGS) entry which is preliminary data.</text>
</comment>
<protein>
    <recommendedName>
        <fullName evidence="3">DNA-binding protein</fullName>
    </recommendedName>
</protein>
<name>A0A101QT85_9ACTN</name>
<keyword evidence="2" id="KW-1185">Reference proteome</keyword>
<evidence type="ECO:0000313" key="2">
    <source>
        <dbReference type="Proteomes" id="UP000053271"/>
    </source>
</evidence>
<proteinExistence type="predicted"/>
<gene>
    <name evidence="1" type="ORF">AQJ30_23725</name>
</gene>
<dbReference type="AlphaFoldDB" id="A0A101QT85"/>
<sequence>MEQEWRASVTVGAVRALRDEQYEELHRHFAGVIRHESAGQRLHLLWRLDAPSLVEAAHKALNTAVEGLGAAMNHEPQLIDLRVVTAEQANAERDYPREQELMGYREAAEELGVSRQRVAQLDGNHPDFPRPIGRTAAGPVFTAESIRSFATRWDRSPGRRKTA</sequence>